<dbReference type="InterPro" id="IPR033593">
    <property type="entry name" value="N-RASSF"/>
</dbReference>
<accession>A0A4E0RS46</accession>
<dbReference type="Gene3D" id="3.10.20.90">
    <property type="entry name" value="Phosphatidylinositol 3-kinase Catalytic Subunit, Chain A, domain 1"/>
    <property type="match status" value="1"/>
</dbReference>
<dbReference type="Pfam" id="PF00788">
    <property type="entry name" value="RA"/>
    <property type="match status" value="1"/>
</dbReference>
<gene>
    <name evidence="4" type="ORF">D915_005564</name>
</gene>
<dbReference type="Proteomes" id="UP000230066">
    <property type="component" value="Unassembled WGS sequence"/>
</dbReference>
<reference evidence="4" key="1">
    <citation type="submission" date="2019-03" db="EMBL/GenBank/DDBJ databases">
        <title>Improved annotation for the trematode Fasciola hepatica.</title>
        <authorList>
            <person name="Choi Y.-J."/>
            <person name="Martin J."/>
            <person name="Mitreva M."/>
        </authorList>
    </citation>
    <scope>NUCLEOTIDE SEQUENCE [LARGE SCALE GENOMIC DNA]</scope>
</reference>
<evidence type="ECO:0000313" key="4">
    <source>
        <dbReference type="EMBL" id="THD23798.1"/>
    </source>
</evidence>
<name>A0A4E0RS46_FASHE</name>
<proteinExistence type="predicted"/>
<dbReference type="PANTHER" id="PTHR15286:SF6">
    <property type="entry name" value="GH01133P"/>
    <property type="match status" value="1"/>
</dbReference>
<keyword evidence="1" id="KW-0175">Coiled coil</keyword>
<dbReference type="InterPro" id="IPR029071">
    <property type="entry name" value="Ubiquitin-like_domsf"/>
</dbReference>
<dbReference type="PROSITE" id="PS50200">
    <property type="entry name" value="RA"/>
    <property type="match status" value="1"/>
</dbReference>
<dbReference type="GO" id="GO:0007165">
    <property type="term" value="P:signal transduction"/>
    <property type="evidence" value="ECO:0007669"/>
    <property type="project" value="InterPro"/>
</dbReference>
<protein>
    <submittedName>
        <fullName evidence="4">Ras association domain-containing protein 8</fullName>
    </submittedName>
</protein>
<feature type="compositionally biased region" description="Polar residues" evidence="2">
    <location>
        <begin position="323"/>
        <end position="334"/>
    </location>
</feature>
<sequence length="334" mass="37172">MDLKVSIEGVLREVCGVSDTTTCEEIIFKLAQAASLPGFYTLVVRYHGKEETLSPEERIVSFLRSIKEKPSNAQFILRRLEAPSPRPGPSQIHQTTILHRSSDRHAPGPMHAVNTDSPKSVSLNEQPPRAASASWNISRAQPSVNSPPKHILHRTLGVESPLSSSDVSHARPTRFDSEIGEYRQLEDQLAYQEREVELNRIRLLQLDKEIAELEQNSRLVSGPDSGFVVGPAAELAQLAAAPWPQLLEANRARQRDLLKERERHQFAVERVTGQLEKAREEAVQLEARVSQELNRLLTSLEAANVTRRQQLRSLSPPTAYPRASTSTSADGVAI</sequence>
<evidence type="ECO:0000313" key="5">
    <source>
        <dbReference type="Proteomes" id="UP000230066"/>
    </source>
</evidence>
<dbReference type="PANTHER" id="PTHR15286">
    <property type="entry name" value="RAS-ASSOCIATING DOMAIN CONTAINING PROTEIN"/>
    <property type="match status" value="1"/>
</dbReference>
<dbReference type="AlphaFoldDB" id="A0A4E0RS46"/>
<feature type="region of interest" description="Disordered" evidence="2">
    <location>
        <begin position="99"/>
        <end position="150"/>
    </location>
</feature>
<keyword evidence="5" id="KW-1185">Reference proteome</keyword>
<feature type="domain" description="Ras-associating" evidence="3">
    <location>
        <begin position="1"/>
        <end position="82"/>
    </location>
</feature>
<organism evidence="4 5">
    <name type="scientific">Fasciola hepatica</name>
    <name type="common">Liver fluke</name>
    <dbReference type="NCBI Taxonomy" id="6192"/>
    <lineage>
        <taxon>Eukaryota</taxon>
        <taxon>Metazoa</taxon>
        <taxon>Spiralia</taxon>
        <taxon>Lophotrochozoa</taxon>
        <taxon>Platyhelminthes</taxon>
        <taxon>Trematoda</taxon>
        <taxon>Digenea</taxon>
        <taxon>Plagiorchiida</taxon>
        <taxon>Echinostomata</taxon>
        <taxon>Echinostomatoidea</taxon>
        <taxon>Fasciolidae</taxon>
        <taxon>Fasciola</taxon>
    </lineage>
</organism>
<dbReference type="EMBL" id="JXXN02001941">
    <property type="protein sequence ID" value="THD23798.1"/>
    <property type="molecule type" value="Genomic_DNA"/>
</dbReference>
<feature type="compositionally biased region" description="Polar residues" evidence="2">
    <location>
        <begin position="133"/>
        <end position="146"/>
    </location>
</feature>
<evidence type="ECO:0000256" key="1">
    <source>
        <dbReference type="SAM" id="Coils"/>
    </source>
</evidence>
<comment type="caution">
    <text evidence="4">The sequence shown here is derived from an EMBL/GenBank/DDBJ whole genome shotgun (WGS) entry which is preliminary data.</text>
</comment>
<feature type="coiled-coil region" evidence="1">
    <location>
        <begin position="261"/>
        <end position="295"/>
    </location>
</feature>
<feature type="region of interest" description="Disordered" evidence="2">
    <location>
        <begin position="311"/>
        <end position="334"/>
    </location>
</feature>
<dbReference type="SUPFAM" id="SSF54236">
    <property type="entry name" value="Ubiquitin-like"/>
    <property type="match status" value="1"/>
</dbReference>
<evidence type="ECO:0000256" key="2">
    <source>
        <dbReference type="SAM" id="MobiDB-lite"/>
    </source>
</evidence>
<evidence type="ECO:0000259" key="3">
    <source>
        <dbReference type="PROSITE" id="PS50200"/>
    </source>
</evidence>
<dbReference type="InterPro" id="IPR000159">
    <property type="entry name" value="RA_dom"/>
</dbReference>
<feature type="compositionally biased region" description="Polar residues" evidence="2">
    <location>
        <begin position="114"/>
        <end position="125"/>
    </location>
</feature>